<dbReference type="EMBL" id="JASPKY010000338">
    <property type="protein sequence ID" value="KAK9708005.1"/>
    <property type="molecule type" value="Genomic_DNA"/>
</dbReference>
<reference evidence="1 2" key="1">
    <citation type="journal article" date="2024" name="BMC Genomics">
        <title>De novo assembly and annotation of Popillia japonica's genome with initial clues to its potential as an invasive pest.</title>
        <authorList>
            <person name="Cucini C."/>
            <person name="Boschi S."/>
            <person name="Funari R."/>
            <person name="Cardaioli E."/>
            <person name="Iannotti N."/>
            <person name="Marturano G."/>
            <person name="Paoli F."/>
            <person name="Bruttini M."/>
            <person name="Carapelli A."/>
            <person name="Frati F."/>
            <person name="Nardi F."/>
        </authorList>
    </citation>
    <scope>NUCLEOTIDE SEQUENCE [LARGE SCALE GENOMIC DNA]</scope>
    <source>
        <strain evidence="1">DMR45628</strain>
    </source>
</reference>
<evidence type="ECO:0000313" key="2">
    <source>
        <dbReference type="Proteomes" id="UP001458880"/>
    </source>
</evidence>
<name>A0AAW1JUI2_POPJA</name>
<organism evidence="1 2">
    <name type="scientific">Popillia japonica</name>
    <name type="common">Japanese beetle</name>
    <dbReference type="NCBI Taxonomy" id="7064"/>
    <lineage>
        <taxon>Eukaryota</taxon>
        <taxon>Metazoa</taxon>
        <taxon>Ecdysozoa</taxon>
        <taxon>Arthropoda</taxon>
        <taxon>Hexapoda</taxon>
        <taxon>Insecta</taxon>
        <taxon>Pterygota</taxon>
        <taxon>Neoptera</taxon>
        <taxon>Endopterygota</taxon>
        <taxon>Coleoptera</taxon>
        <taxon>Polyphaga</taxon>
        <taxon>Scarabaeiformia</taxon>
        <taxon>Scarabaeidae</taxon>
        <taxon>Rutelinae</taxon>
        <taxon>Popillia</taxon>
    </lineage>
</organism>
<protein>
    <submittedName>
        <fullName evidence="1">Uncharacterized protein</fullName>
    </submittedName>
</protein>
<comment type="caution">
    <text evidence="1">The sequence shown here is derived from an EMBL/GenBank/DDBJ whole genome shotgun (WGS) entry which is preliminary data.</text>
</comment>
<keyword evidence="2" id="KW-1185">Reference proteome</keyword>
<gene>
    <name evidence="1" type="ORF">QE152_g27491</name>
</gene>
<dbReference type="AlphaFoldDB" id="A0AAW1JUI2"/>
<sequence length="89" mass="9898">MGFTRAEKSEIIELIKETFSTMSAGMVESISKKAEKSEIIELIKETFSTMSAGMVESISKKVSENLESKINTLCANYESKISTLEYTLC</sequence>
<dbReference type="Proteomes" id="UP001458880">
    <property type="component" value="Unassembled WGS sequence"/>
</dbReference>
<accession>A0AAW1JUI2</accession>
<proteinExistence type="predicted"/>
<evidence type="ECO:0000313" key="1">
    <source>
        <dbReference type="EMBL" id="KAK9708005.1"/>
    </source>
</evidence>